<protein>
    <submittedName>
        <fullName evidence="2">Uncharacterized protein</fullName>
    </submittedName>
</protein>
<feature type="transmembrane region" description="Helical" evidence="1">
    <location>
        <begin position="43"/>
        <end position="60"/>
    </location>
</feature>
<keyword evidence="1" id="KW-0472">Membrane</keyword>
<dbReference type="Proteomes" id="UP000245754">
    <property type="component" value="Unassembled WGS sequence"/>
</dbReference>
<keyword evidence="3" id="KW-1185">Reference proteome</keyword>
<dbReference type="AlphaFoldDB" id="A0A316F0G9"/>
<gene>
    <name evidence="2" type="ORF">C7419_1012354</name>
</gene>
<evidence type="ECO:0000256" key="1">
    <source>
        <dbReference type="SAM" id="Phobius"/>
    </source>
</evidence>
<evidence type="ECO:0000313" key="3">
    <source>
        <dbReference type="Proteomes" id="UP000245754"/>
    </source>
</evidence>
<dbReference type="RefSeq" id="WP_146208416.1">
    <property type="nucleotide sequence ID" value="NZ_QGGT01000001.1"/>
</dbReference>
<reference evidence="2 3" key="1">
    <citation type="submission" date="2018-05" db="EMBL/GenBank/DDBJ databases">
        <title>Genomic Encyclopedia of Type Strains, Phase IV (KMG-V): Genome sequencing to study the core and pangenomes of soil and plant-associated prokaryotes.</title>
        <authorList>
            <person name="Whitman W."/>
        </authorList>
    </citation>
    <scope>NUCLEOTIDE SEQUENCE [LARGE SCALE GENOMIC DNA]</scope>
    <source>
        <strain evidence="2 3">SLV-132</strain>
    </source>
</reference>
<evidence type="ECO:0000313" key="2">
    <source>
        <dbReference type="EMBL" id="PWK38457.1"/>
    </source>
</evidence>
<proteinExistence type="predicted"/>
<organism evidence="2 3">
    <name type="scientific">Cupriavidus plantarum</name>
    <dbReference type="NCBI Taxonomy" id="942865"/>
    <lineage>
        <taxon>Bacteria</taxon>
        <taxon>Pseudomonadati</taxon>
        <taxon>Pseudomonadota</taxon>
        <taxon>Betaproteobacteria</taxon>
        <taxon>Burkholderiales</taxon>
        <taxon>Burkholderiaceae</taxon>
        <taxon>Cupriavidus</taxon>
    </lineage>
</organism>
<keyword evidence="1" id="KW-0812">Transmembrane</keyword>
<accession>A0A316F0G9</accession>
<sequence length="61" mass="6593">MCADTNFVYSADYAVAQNRVSQDKCHSQQTRGSVMSLLSRKPYIVAIAVMAVAAAVSVVLR</sequence>
<name>A0A316F0G9_9BURK</name>
<dbReference type="EMBL" id="QGGT01000001">
    <property type="protein sequence ID" value="PWK38457.1"/>
    <property type="molecule type" value="Genomic_DNA"/>
</dbReference>
<keyword evidence="1" id="KW-1133">Transmembrane helix</keyword>
<comment type="caution">
    <text evidence="2">The sequence shown here is derived from an EMBL/GenBank/DDBJ whole genome shotgun (WGS) entry which is preliminary data.</text>
</comment>